<dbReference type="InterPro" id="IPR013762">
    <property type="entry name" value="Integrase-like_cat_sf"/>
</dbReference>
<dbReference type="GO" id="GO:0006310">
    <property type="term" value="P:DNA recombination"/>
    <property type="evidence" value="ECO:0007669"/>
    <property type="project" value="UniProtKB-KW"/>
</dbReference>
<evidence type="ECO:0000256" key="1">
    <source>
        <dbReference type="ARBA" id="ARBA00023172"/>
    </source>
</evidence>
<dbReference type="AlphaFoldDB" id="A0A2W5EN86"/>
<evidence type="ECO:0000313" key="3">
    <source>
        <dbReference type="EMBL" id="PZP45515.1"/>
    </source>
</evidence>
<dbReference type="EMBL" id="QFOI01000260">
    <property type="protein sequence ID" value="PZP45515.1"/>
    <property type="molecule type" value="Genomic_DNA"/>
</dbReference>
<dbReference type="Gene3D" id="1.10.443.10">
    <property type="entry name" value="Intergrase catalytic core"/>
    <property type="match status" value="1"/>
</dbReference>
<feature type="domain" description="Tyr recombinase" evidence="2">
    <location>
        <begin position="1"/>
        <end position="104"/>
    </location>
</feature>
<dbReference type="InterPro" id="IPR011010">
    <property type="entry name" value="DNA_brk_join_enz"/>
</dbReference>
<dbReference type="GO" id="GO:0003677">
    <property type="term" value="F:DNA binding"/>
    <property type="evidence" value="ECO:0007669"/>
    <property type="project" value="InterPro"/>
</dbReference>
<evidence type="ECO:0000313" key="4">
    <source>
        <dbReference type="Proteomes" id="UP000249645"/>
    </source>
</evidence>
<keyword evidence="1" id="KW-0233">DNA recombination</keyword>
<dbReference type="SUPFAM" id="SSF56349">
    <property type="entry name" value="DNA breaking-rejoining enzymes"/>
    <property type="match status" value="1"/>
</dbReference>
<dbReference type="GO" id="GO:0015074">
    <property type="term" value="P:DNA integration"/>
    <property type="evidence" value="ECO:0007669"/>
    <property type="project" value="InterPro"/>
</dbReference>
<accession>A0A2W5EN86</accession>
<gene>
    <name evidence="3" type="ORF">DI598_13165</name>
</gene>
<dbReference type="PROSITE" id="PS51898">
    <property type="entry name" value="TYR_RECOMBINASE"/>
    <property type="match status" value="1"/>
</dbReference>
<dbReference type="InterPro" id="IPR002104">
    <property type="entry name" value="Integrase_catalytic"/>
</dbReference>
<organism evidence="3 4">
    <name type="scientific">Pseudopedobacter saltans</name>
    <dbReference type="NCBI Taxonomy" id="151895"/>
    <lineage>
        <taxon>Bacteria</taxon>
        <taxon>Pseudomonadati</taxon>
        <taxon>Bacteroidota</taxon>
        <taxon>Sphingobacteriia</taxon>
        <taxon>Sphingobacteriales</taxon>
        <taxon>Sphingobacteriaceae</taxon>
        <taxon>Pseudopedobacter</taxon>
    </lineage>
</organism>
<sequence>MAIYRNQPRNIYILHLFDYNFPFQVKEKTRSVSHSINTRMERIAQTIEYEGKITPYSAPHSYATILLNLWPPIKLVSDNLGHSDISVTDNYLDGFNDDMIIDYAKKMGGLFS</sequence>
<name>A0A2W5EN86_9SPHI</name>
<dbReference type="Pfam" id="PF00589">
    <property type="entry name" value="Phage_integrase"/>
    <property type="match status" value="1"/>
</dbReference>
<dbReference type="CDD" id="cd00397">
    <property type="entry name" value="DNA_BRE_C"/>
    <property type="match status" value="1"/>
</dbReference>
<dbReference type="Proteomes" id="UP000249645">
    <property type="component" value="Unassembled WGS sequence"/>
</dbReference>
<comment type="caution">
    <text evidence="3">The sequence shown here is derived from an EMBL/GenBank/DDBJ whole genome shotgun (WGS) entry which is preliminary data.</text>
</comment>
<reference evidence="3 4" key="1">
    <citation type="submission" date="2017-11" db="EMBL/GenBank/DDBJ databases">
        <title>Infants hospitalized years apart are colonized by the same room-sourced microbial strains.</title>
        <authorList>
            <person name="Brooks B."/>
            <person name="Olm M.R."/>
            <person name="Firek B.A."/>
            <person name="Baker R."/>
            <person name="Thomas B.C."/>
            <person name="Morowitz M.J."/>
            <person name="Banfield J.F."/>
        </authorList>
    </citation>
    <scope>NUCLEOTIDE SEQUENCE [LARGE SCALE GENOMIC DNA]</scope>
    <source>
        <strain evidence="3">S2_009_000_R2_76</strain>
    </source>
</reference>
<protein>
    <recommendedName>
        <fullName evidence="2">Tyr recombinase domain-containing protein</fullName>
    </recommendedName>
</protein>
<evidence type="ECO:0000259" key="2">
    <source>
        <dbReference type="PROSITE" id="PS51898"/>
    </source>
</evidence>
<proteinExistence type="predicted"/>